<dbReference type="EMBL" id="FNTV01000002">
    <property type="protein sequence ID" value="SEF10931.1"/>
    <property type="molecule type" value="Genomic_DNA"/>
</dbReference>
<sequence>MGNFETSVFVSGSWKNGEGTDWRLRISVHDSDFATVDYRPVAGSSGRFYLGFQPCDYFEDPTTSDPVDLQAESSGLSQWAAAVLGINVTSTELLALMAPEGVEDPLDDFVEDTLVRLLNRLGMPLPTWLATETPFTETELNTQEPSRDWPVIALDVARELGGMTSREYLLVTYDIGHRDYSVYGQFAINEGNFQCEVVSEKFLPADVWTINDGYLRQSGWSAPENGSPNWTMCQEQAEIAAGSVLNAMRSGLGCTDPQLIDVSLGRF</sequence>
<dbReference type="Pfam" id="PF22552">
    <property type="entry name" value="TY-Chap3"/>
    <property type="match status" value="1"/>
</dbReference>
<evidence type="ECO:0000259" key="1">
    <source>
        <dbReference type="Pfam" id="PF22552"/>
    </source>
</evidence>
<evidence type="ECO:0000313" key="2">
    <source>
        <dbReference type="EMBL" id="SEF10931.1"/>
    </source>
</evidence>
<dbReference type="Proteomes" id="UP000182725">
    <property type="component" value="Unassembled WGS sequence"/>
</dbReference>
<organism evidence="2 3">
    <name type="scientific">Arthrobacter alpinus</name>
    <dbReference type="NCBI Taxonomy" id="656366"/>
    <lineage>
        <taxon>Bacteria</taxon>
        <taxon>Bacillati</taxon>
        <taxon>Actinomycetota</taxon>
        <taxon>Actinomycetes</taxon>
        <taxon>Micrococcales</taxon>
        <taxon>Micrococcaceae</taxon>
        <taxon>Arthrobacter</taxon>
    </lineage>
</organism>
<name>A0A1H5PCW5_9MICC</name>
<accession>A0A1H5PCW5</accession>
<evidence type="ECO:0000313" key="3">
    <source>
        <dbReference type="Proteomes" id="UP000182725"/>
    </source>
</evidence>
<proteinExistence type="predicted"/>
<dbReference type="AlphaFoldDB" id="A0A1H5PCW5"/>
<protein>
    <recommendedName>
        <fullName evidence="1">TY-Chap N-terminal domain-containing protein</fullName>
    </recommendedName>
</protein>
<reference evidence="2 3" key="1">
    <citation type="submission" date="2016-10" db="EMBL/GenBank/DDBJ databases">
        <authorList>
            <person name="de Groot N.N."/>
        </authorList>
    </citation>
    <scope>NUCLEOTIDE SEQUENCE [LARGE SCALE GENOMIC DNA]</scope>
    <source>
        <strain evidence="2 3">DSM 22274</strain>
    </source>
</reference>
<dbReference type="InterPro" id="IPR054344">
    <property type="entry name" value="TY-Chap_N"/>
</dbReference>
<gene>
    <name evidence="2" type="ORF">SAMN04489740_4050</name>
</gene>
<feature type="domain" description="TY-Chap N-terminal" evidence="1">
    <location>
        <begin position="148"/>
        <end position="258"/>
    </location>
</feature>